<sequence>DFDRKLQNGDGEDAFQDVECRSLNSGERTTLAKGLPGSLSTRAIEMVEALEGKV</sequence>
<proteinExistence type="predicted"/>
<name>A0AA38LJJ0_TAXCH</name>
<evidence type="ECO:0000313" key="1">
    <source>
        <dbReference type="EMBL" id="KAH9326389.1"/>
    </source>
</evidence>
<organism evidence="1 2">
    <name type="scientific">Taxus chinensis</name>
    <name type="common">Chinese yew</name>
    <name type="synonym">Taxus wallichiana var. chinensis</name>
    <dbReference type="NCBI Taxonomy" id="29808"/>
    <lineage>
        <taxon>Eukaryota</taxon>
        <taxon>Viridiplantae</taxon>
        <taxon>Streptophyta</taxon>
        <taxon>Embryophyta</taxon>
        <taxon>Tracheophyta</taxon>
        <taxon>Spermatophyta</taxon>
        <taxon>Pinopsida</taxon>
        <taxon>Pinidae</taxon>
        <taxon>Conifers II</taxon>
        <taxon>Cupressales</taxon>
        <taxon>Taxaceae</taxon>
        <taxon>Taxus</taxon>
    </lineage>
</organism>
<protein>
    <submittedName>
        <fullName evidence="1">Uncharacterized protein</fullName>
    </submittedName>
</protein>
<evidence type="ECO:0000313" key="2">
    <source>
        <dbReference type="Proteomes" id="UP000824469"/>
    </source>
</evidence>
<comment type="caution">
    <text evidence="1">The sequence shown here is derived from an EMBL/GenBank/DDBJ whole genome shotgun (WGS) entry which is preliminary data.</text>
</comment>
<feature type="non-terminal residue" evidence="1">
    <location>
        <position position="54"/>
    </location>
</feature>
<gene>
    <name evidence="1" type="ORF">KI387_006567</name>
</gene>
<feature type="non-terminal residue" evidence="1">
    <location>
        <position position="1"/>
    </location>
</feature>
<accession>A0AA38LJJ0</accession>
<reference evidence="1 2" key="1">
    <citation type="journal article" date="2021" name="Nat. Plants">
        <title>The Taxus genome provides insights into paclitaxel biosynthesis.</title>
        <authorList>
            <person name="Xiong X."/>
            <person name="Gou J."/>
            <person name="Liao Q."/>
            <person name="Li Y."/>
            <person name="Zhou Q."/>
            <person name="Bi G."/>
            <person name="Li C."/>
            <person name="Du R."/>
            <person name="Wang X."/>
            <person name="Sun T."/>
            <person name="Guo L."/>
            <person name="Liang H."/>
            <person name="Lu P."/>
            <person name="Wu Y."/>
            <person name="Zhang Z."/>
            <person name="Ro D.K."/>
            <person name="Shang Y."/>
            <person name="Huang S."/>
            <person name="Yan J."/>
        </authorList>
    </citation>
    <scope>NUCLEOTIDE SEQUENCE [LARGE SCALE GENOMIC DNA]</scope>
    <source>
        <strain evidence="1">Ta-2019</strain>
    </source>
</reference>
<dbReference type="Proteomes" id="UP000824469">
    <property type="component" value="Unassembled WGS sequence"/>
</dbReference>
<keyword evidence="2" id="KW-1185">Reference proteome</keyword>
<dbReference type="AlphaFoldDB" id="A0AA38LJJ0"/>
<dbReference type="EMBL" id="JAHRHJ020000002">
    <property type="protein sequence ID" value="KAH9326389.1"/>
    <property type="molecule type" value="Genomic_DNA"/>
</dbReference>